<sequence>MRRCGGAWAKCKRKTQYIDSWPTTVTSLGARLALNGEWQLYAPFGLEDSK</sequence>
<dbReference type="EMBL" id="JABMKX010000004">
    <property type="protein sequence ID" value="NQX45264.1"/>
    <property type="molecule type" value="Genomic_DNA"/>
</dbReference>
<dbReference type="Proteomes" id="UP000711047">
    <property type="component" value="Unassembled WGS sequence"/>
</dbReference>
<dbReference type="InterPro" id="IPR009267">
    <property type="entry name" value="NTP_transf_6"/>
</dbReference>
<evidence type="ECO:0000313" key="2">
    <source>
        <dbReference type="Proteomes" id="UP000711047"/>
    </source>
</evidence>
<accession>A0ABX2DKW5</accession>
<name>A0ABX2DKW5_9BACL</name>
<protein>
    <submittedName>
        <fullName evidence="1">Nucleotidyltransferase family protein</fullName>
    </submittedName>
</protein>
<keyword evidence="2" id="KW-1185">Reference proteome</keyword>
<evidence type="ECO:0000313" key="1">
    <source>
        <dbReference type="EMBL" id="NQX45264.1"/>
    </source>
</evidence>
<comment type="caution">
    <text evidence="1">The sequence shown here is derived from an EMBL/GenBank/DDBJ whole genome shotgun (WGS) entry which is preliminary data.</text>
</comment>
<reference evidence="1 2" key="1">
    <citation type="submission" date="2020-05" db="EMBL/GenBank/DDBJ databases">
        <title>Paenibacillus glebae, sp. nov., Paenibacillus humi sp. nov., Paenibacillus pedi sp. nov., Paenibacillus terrestris sp. nov. and Paenibacillus terricola sp. nov., isolated from a forest top soil sample.</title>
        <authorList>
            <person name="Qi S."/>
            <person name="Carlier A."/>
            <person name="Cnockaert M."/>
            <person name="Vandamme P."/>
        </authorList>
    </citation>
    <scope>NUCLEOTIDE SEQUENCE [LARGE SCALE GENOMIC DNA]</scope>
    <source>
        <strain evidence="1 2">LMG 29502</strain>
    </source>
</reference>
<organism evidence="1 2">
    <name type="scientific">Paenibacillus tritici</name>
    <dbReference type="NCBI Taxonomy" id="1873425"/>
    <lineage>
        <taxon>Bacteria</taxon>
        <taxon>Bacillati</taxon>
        <taxon>Bacillota</taxon>
        <taxon>Bacilli</taxon>
        <taxon>Bacillales</taxon>
        <taxon>Paenibacillaceae</taxon>
        <taxon>Paenibacillus</taxon>
    </lineage>
</organism>
<proteinExistence type="predicted"/>
<dbReference type="Pfam" id="PF06042">
    <property type="entry name" value="NTP_transf_6"/>
    <property type="match status" value="1"/>
</dbReference>
<gene>
    <name evidence="1" type="ORF">HQN87_07960</name>
</gene>